<dbReference type="EMBL" id="FQWV01000002">
    <property type="protein sequence ID" value="SHG71758.1"/>
    <property type="molecule type" value="Genomic_DNA"/>
</dbReference>
<dbReference type="HAMAP" id="MF_01463_A">
    <property type="entry name" value="SecD_A"/>
    <property type="match status" value="1"/>
</dbReference>
<evidence type="ECO:0000256" key="5">
    <source>
        <dbReference type="ARBA" id="ARBA00022927"/>
    </source>
</evidence>
<dbReference type="GO" id="GO:0006605">
    <property type="term" value="P:protein targeting"/>
    <property type="evidence" value="ECO:0007669"/>
    <property type="project" value="UniProtKB-UniRule"/>
</dbReference>
<comment type="subunit">
    <text evidence="9">Part of the protein translocation apparatus. Forms a complex with SecF.</text>
</comment>
<evidence type="ECO:0000256" key="7">
    <source>
        <dbReference type="ARBA" id="ARBA00023010"/>
    </source>
</evidence>
<keyword evidence="4 9" id="KW-0812">Transmembrane</keyword>
<feature type="transmembrane region" description="Helical" evidence="9">
    <location>
        <begin position="368"/>
        <end position="385"/>
    </location>
</feature>
<dbReference type="NCBIfam" id="NF006215">
    <property type="entry name" value="PRK08343.1-1"/>
    <property type="match status" value="1"/>
</dbReference>
<dbReference type="PANTHER" id="PTHR30081">
    <property type="entry name" value="PROTEIN-EXPORT MEMBRANE PROTEIN SEC"/>
    <property type="match status" value="1"/>
</dbReference>
<name>A0A1M5M3C9_9EURY</name>
<gene>
    <name evidence="9" type="primary">secD</name>
    <name evidence="11" type="ORF">SAMN05443636_0870</name>
</gene>
<evidence type="ECO:0000313" key="11">
    <source>
        <dbReference type="EMBL" id="SHG71758.1"/>
    </source>
</evidence>
<feature type="transmembrane region" description="Helical" evidence="9">
    <location>
        <begin position="392"/>
        <end position="414"/>
    </location>
</feature>
<dbReference type="InterPro" id="IPR024912">
    <property type="entry name" value="SecD_arc"/>
</dbReference>
<evidence type="ECO:0000313" key="12">
    <source>
        <dbReference type="Proteomes" id="UP000184357"/>
    </source>
</evidence>
<keyword evidence="3 9" id="KW-1003">Cell membrane</keyword>
<comment type="similarity">
    <text evidence="9">Belongs to the SecD/SecF family. SecD subfamily.</text>
</comment>
<accession>A0A1M5M3C9</accession>
<keyword evidence="2 9" id="KW-0813">Transport</keyword>
<evidence type="ECO:0000256" key="6">
    <source>
        <dbReference type="ARBA" id="ARBA00022989"/>
    </source>
</evidence>
<evidence type="ECO:0000256" key="4">
    <source>
        <dbReference type="ARBA" id="ARBA00022692"/>
    </source>
</evidence>
<dbReference type="Pfam" id="PF02355">
    <property type="entry name" value="SecD_SecF_C"/>
    <property type="match status" value="1"/>
</dbReference>
<comment type="function">
    <text evidence="9">Involved in protein export.</text>
</comment>
<dbReference type="OrthoDB" id="146638at2157"/>
<sequence>MSAWETVKDNWRVVLLVFMLVLSTVFLFAPAFDSTANAAAAQENPTNLKYGLQLSGGTRIRAPLVGVTAEGVQFGNQSTAEVERAVAAELPNADSADVIARRTAGSATGTVELVADNATQQRLANALDAAGFEYETVRDGVTEATREQTVAVLRSKINAAGLSGGTVQTVETISNEHFVLIEVPNQDRSEVVDIVNSRGTVQIAAYHRVTRNNTTRYVNTTVITQEDFQTVGTAQQGGQGTGPHVPVSIKPSEAERVQRLFVQTGVAGQGGTDCSYRQSPQSTEPCILVIRDGNVVSSFGMNPSLAQSMHNDEWAQDPQFILVTGSFERAQAVSIDLRAGALPAALALDEGTTSSISAAQGENFKRDSLIIGLLAVLTVAGVVFARYSRPQVAAPMVVTALSEVVILLGFAAFIQYPLDLSVIAGFIAVIGTGVDDLVIIADEVMAEGAVNSRRVFESRFRKAFWVIGAAAATTIVAMSPLAFLSLGDLQGFAIFTILGVLVGVLVTRPAYGDILRALLTDR</sequence>
<dbReference type="GO" id="GO:0065002">
    <property type="term" value="P:intracellular protein transmembrane transport"/>
    <property type="evidence" value="ECO:0007669"/>
    <property type="project" value="UniProtKB-UniRule"/>
</dbReference>
<dbReference type="GO" id="GO:0005886">
    <property type="term" value="C:plasma membrane"/>
    <property type="evidence" value="ECO:0007669"/>
    <property type="project" value="UniProtKB-SubCell"/>
</dbReference>
<protein>
    <recommendedName>
        <fullName evidence="9">Protein-export membrane protein SecD</fullName>
    </recommendedName>
</protein>
<evidence type="ECO:0000256" key="8">
    <source>
        <dbReference type="ARBA" id="ARBA00023136"/>
    </source>
</evidence>
<dbReference type="Proteomes" id="UP000184357">
    <property type="component" value="Unassembled WGS sequence"/>
</dbReference>
<proteinExistence type="inferred from homology"/>
<organism evidence="11 12">
    <name type="scientific">Halobaculum gomorrense</name>
    <dbReference type="NCBI Taxonomy" id="43928"/>
    <lineage>
        <taxon>Archaea</taxon>
        <taxon>Methanobacteriati</taxon>
        <taxon>Methanobacteriota</taxon>
        <taxon>Stenosarchaea group</taxon>
        <taxon>Halobacteria</taxon>
        <taxon>Halobacteriales</taxon>
        <taxon>Haloferacaceae</taxon>
        <taxon>Halobaculum</taxon>
    </lineage>
</organism>
<comment type="caution">
    <text evidence="9">Lacks conserved residue(s) required for the propagation of feature annotation.</text>
</comment>
<feature type="domain" description="Protein export membrane protein SecD/SecF C-terminal" evidence="10">
    <location>
        <begin position="353"/>
        <end position="506"/>
    </location>
</feature>
<feature type="transmembrane region" description="Helical" evidence="9">
    <location>
        <begin position="420"/>
        <end position="442"/>
    </location>
</feature>
<dbReference type="InterPro" id="IPR048634">
    <property type="entry name" value="SecD_SecF_C"/>
</dbReference>
<reference evidence="11 12" key="1">
    <citation type="submission" date="2016-11" db="EMBL/GenBank/DDBJ databases">
        <authorList>
            <person name="Jaros S."/>
            <person name="Januszkiewicz K."/>
            <person name="Wedrychowicz H."/>
        </authorList>
    </citation>
    <scope>NUCLEOTIDE SEQUENCE [LARGE SCALE GENOMIC DNA]</scope>
    <source>
        <strain evidence="11 12">DSM 9297</strain>
    </source>
</reference>
<evidence type="ECO:0000256" key="1">
    <source>
        <dbReference type="ARBA" id="ARBA00004651"/>
    </source>
</evidence>
<dbReference type="Gene3D" id="1.20.1640.10">
    <property type="entry name" value="Multidrug efflux transporter AcrB transmembrane domain"/>
    <property type="match status" value="1"/>
</dbReference>
<keyword evidence="7 9" id="KW-0811">Translocation</keyword>
<dbReference type="SUPFAM" id="SSF82866">
    <property type="entry name" value="Multidrug efflux transporter AcrB transmembrane domain"/>
    <property type="match status" value="1"/>
</dbReference>
<keyword evidence="5 9" id="KW-0653">Protein transport</keyword>
<dbReference type="InterPro" id="IPR022813">
    <property type="entry name" value="SecD/SecF_arch_bac"/>
</dbReference>
<dbReference type="RefSeq" id="WP_073307184.1">
    <property type="nucleotide sequence ID" value="NZ_FQWV01000002.1"/>
</dbReference>
<evidence type="ECO:0000256" key="2">
    <source>
        <dbReference type="ARBA" id="ARBA00022448"/>
    </source>
</evidence>
<dbReference type="STRING" id="43928.SAMN05443636_0870"/>
<evidence type="ECO:0000256" key="3">
    <source>
        <dbReference type="ARBA" id="ARBA00022475"/>
    </source>
</evidence>
<feature type="transmembrane region" description="Helical" evidence="9">
    <location>
        <begin position="463"/>
        <end position="483"/>
    </location>
</feature>
<feature type="transmembrane region" description="Helical" evidence="9">
    <location>
        <begin position="489"/>
        <end position="507"/>
    </location>
</feature>
<comment type="subcellular location">
    <subcellularLocation>
        <location evidence="1 9">Cell membrane</location>
        <topology evidence="1 9">Multi-pass membrane protein</topology>
    </subcellularLocation>
</comment>
<keyword evidence="8 9" id="KW-0472">Membrane</keyword>
<keyword evidence="12" id="KW-1185">Reference proteome</keyword>
<keyword evidence="6 9" id="KW-1133">Transmembrane helix</keyword>
<dbReference type="AlphaFoldDB" id="A0A1M5M3C9"/>
<evidence type="ECO:0000256" key="9">
    <source>
        <dbReference type="HAMAP-Rule" id="MF_01463"/>
    </source>
</evidence>
<evidence type="ECO:0000259" key="10">
    <source>
        <dbReference type="Pfam" id="PF02355"/>
    </source>
</evidence>
<dbReference type="PANTHER" id="PTHR30081:SF1">
    <property type="entry name" value="PROTEIN TRANSLOCASE SUBUNIT SECD"/>
    <property type="match status" value="1"/>
</dbReference>